<keyword evidence="5" id="KW-1185">Reference proteome</keyword>
<comment type="caution">
    <text evidence="4">The sequence shown here is derived from an EMBL/GenBank/DDBJ whole genome shotgun (WGS) entry which is preliminary data.</text>
</comment>
<dbReference type="SMART" id="SM00342">
    <property type="entry name" value="HTH_ARAC"/>
    <property type="match status" value="1"/>
</dbReference>
<protein>
    <submittedName>
        <fullName evidence="4">AraC family transcriptional regulator</fullName>
    </submittedName>
</protein>
<feature type="domain" description="HTH araC/xylS-type" evidence="3">
    <location>
        <begin position="203"/>
        <end position="301"/>
    </location>
</feature>
<dbReference type="EMBL" id="JAROCD010000003">
    <property type="protein sequence ID" value="MDN4600857.1"/>
    <property type="molecule type" value="Genomic_DNA"/>
</dbReference>
<evidence type="ECO:0000313" key="4">
    <source>
        <dbReference type="EMBL" id="MDN4600857.1"/>
    </source>
</evidence>
<organism evidence="4 5">
    <name type="scientific">Paenibacillus vandeheii</name>
    <dbReference type="NCBI Taxonomy" id="3035917"/>
    <lineage>
        <taxon>Bacteria</taxon>
        <taxon>Bacillati</taxon>
        <taxon>Bacillota</taxon>
        <taxon>Bacilli</taxon>
        <taxon>Bacillales</taxon>
        <taxon>Paenibacillaceae</taxon>
        <taxon>Paenibacillus</taxon>
    </lineage>
</organism>
<dbReference type="Proteomes" id="UP001174205">
    <property type="component" value="Unassembled WGS sequence"/>
</dbReference>
<dbReference type="PROSITE" id="PS01124">
    <property type="entry name" value="HTH_ARAC_FAMILY_2"/>
    <property type="match status" value="1"/>
</dbReference>
<dbReference type="Gene3D" id="1.10.10.60">
    <property type="entry name" value="Homeodomain-like"/>
    <property type="match status" value="2"/>
</dbReference>
<name>A0ABT8J8L0_9BACL</name>
<evidence type="ECO:0000256" key="1">
    <source>
        <dbReference type="ARBA" id="ARBA00023015"/>
    </source>
</evidence>
<dbReference type="RefSeq" id="WP_301245590.1">
    <property type="nucleotide sequence ID" value="NZ_JAROCD010000003.1"/>
</dbReference>
<dbReference type="InterPro" id="IPR018060">
    <property type="entry name" value="HTH_AraC"/>
</dbReference>
<accession>A0ABT8J8L0</accession>
<dbReference type="InterPro" id="IPR009594">
    <property type="entry name" value="Tscrpt_reg_HTH_AraC_N"/>
</dbReference>
<dbReference type="SUPFAM" id="SSF46689">
    <property type="entry name" value="Homeodomain-like"/>
    <property type="match status" value="2"/>
</dbReference>
<keyword evidence="1" id="KW-0805">Transcription regulation</keyword>
<dbReference type="PANTHER" id="PTHR43436">
    <property type="entry name" value="ARAC-FAMILY TRANSCRIPTIONAL REGULATOR"/>
    <property type="match status" value="1"/>
</dbReference>
<dbReference type="PANTHER" id="PTHR43436:SF1">
    <property type="entry name" value="TRANSCRIPTIONAL REGULATORY PROTEIN"/>
    <property type="match status" value="1"/>
</dbReference>
<evidence type="ECO:0000313" key="5">
    <source>
        <dbReference type="Proteomes" id="UP001174205"/>
    </source>
</evidence>
<evidence type="ECO:0000259" key="3">
    <source>
        <dbReference type="PROSITE" id="PS01124"/>
    </source>
</evidence>
<sequence length="310" mass="34798">MLSKMEPDTAIIQQQQELASLIGRFTHEDGIHLTDIPSLALIRASQVSEPIHTVHEPALCIVAQGSKLVILGRESYTYDHSQYFVASINLPISGQVVQATPDHPYLCLRLNFDSGQIFNLIQDSPASQTKPDNSSSRGLFVSSTKPPLLESVIRLVRLLDTPEDIPVLAPLMIREILYRLIQDEHGHSIKQFAVQNSHAQHIAQVIEMIQSEYALPLRIEQLASMINMSTSSLHHHFKAITAISPLQYQKQIRLQEARRMLLAGSTDAADAAFQVGYESPSQFSREYARMYGLPPKSDIKRLRQTLHMDC</sequence>
<gene>
    <name evidence="4" type="ORF">P5G61_06450</name>
</gene>
<evidence type="ECO:0000256" key="2">
    <source>
        <dbReference type="ARBA" id="ARBA00023163"/>
    </source>
</evidence>
<keyword evidence="2" id="KW-0804">Transcription</keyword>
<proteinExistence type="predicted"/>
<dbReference type="Pfam" id="PF12833">
    <property type="entry name" value="HTH_18"/>
    <property type="match status" value="1"/>
</dbReference>
<dbReference type="Pfam" id="PF06719">
    <property type="entry name" value="AraC_N"/>
    <property type="match status" value="1"/>
</dbReference>
<reference evidence="4" key="1">
    <citation type="submission" date="2023-03" db="EMBL/GenBank/DDBJ databases">
        <title>MT1 and MT2 Draft Genomes of Novel Species.</title>
        <authorList>
            <person name="Venkateswaran K."/>
        </authorList>
    </citation>
    <scope>NUCLEOTIDE SEQUENCE</scope>
    <source>
        <strain evidence="4">F6_3S_P_1C</strain>
    </source>
</reference>
<dbReference type="InterPro" id="IPR009057">
    <property type="entry name" value="Homeodomain-like_sf"/>
</dbReference>